<protein>
    <submittedName>
        <fullName evidence="2">Uncharacterized protein</fullName>
    </submittedName>
</protein>
<dbReference type="EMBL" id="HE575319">
    <property type="protein sequence ID" value="CCC91197.1"/>
    <property type="molecule type" value="Genomic_DNA"/>
</dbReference>
<feature type="region of interest" description="Disordered" evidence="1">
    <location>
        <begin position="65"/>
        <end position="103"/>
    </location>
</feature>
<proteinExistence type="predicted"/>
<gene>
    <name evidence="2" type="ORF">TCIL3000_6_4540</name>
</gene>
<feature type="compositionally biased region" description="Polar residues" evidence="1">
    <location>
        <begin position="85"/>
        <end position="103"/>
    </location>
</feature>
<reference evidence="2" key="1">
    <citation type="journal article" date="2012" name="Proc. Natl. Acad. Sci. U.S.A.">
        <title>Antigenic diversity is generated by distinct evolutionary mechanisms in African trypanosome species.</title>
        <authorList>
            <person name="Jackson A.P."/>
            <person name="Berry A."/>
            <person name="Aslett M."/>
            <person name="Allison H.C."/>
            <person name="Burton P."/>
            <person name="Vavrova-Anderson J."/>
            <person name="Brown R."/>
            <person name="Browne H."/>
            <person name="Corton N."/>
            <person name="Hauser H."/>
            <person name="Gamble J."/>
            <person name="Gilderthorp R."/>
            <person name="Marcello L."/>
            <person name="McQuillan J."/>
            <person name="Otto T.D."/>
            <person name="Quail M.A."/>
            <person name="Sanders M.J."/>
            <person name="van Tonder A."/>
            <person name="Ginger M.L."/>
            <person name="Field M.C."/>
            <person name="Barry J.D."/>
            <person name="Hertz-Fowler C."/>
            <person name="Berriman M."/>
        </authorList>
    </citation>
    <scope>NUCLEOTIDE SEQUENCE</scope>
    <source>
        <strain evidence="2">IL3000</strain>
    </source>
</reference>
<dbReference type="AlphaFoldDB" id="G0UP86"/>
<evidence type="ECO:0000313" key="2">
    <source>
        <dbReference type="EMBL" id="CCC91197.1"/>
    </source>
</evidence>
<sequence>MGTHYEAVTNVFRHVGGGLALTAHQNWRQERNKVITGRAKSPLSLNRKNKYENRLLLSQRFNIPNRNRNEHTGMREASWPAQGTFHHSQSCRTQANSPSRGPR</sequence>
<evidence type="ECO:0000256" key="1">
    <source>
        <dbReference type="SAM" id="MobiDB-lite"/>
    </source>
</evidence>
<accession>G0UP86</accession>
<organism evidence="2">
    <name type="scientific">Trypanosoma congolense (strain IL3000)</name>
    <dbReference type="NCBI Taxonomy" id="1068625"/>
    <lineage>
        <taxon>Eukaryota</taxon>
        <taxon>Discoba</taxon>
        <taxon>Euglenozoa</taxon>
        <taxon>Kinetoplastea</taxon>
        <taxon>Metakinetoplastina</taxon>
        <taxon>Trypanosomatida</taxon>
        <taxon>Trypanosomatidae</taxon>
        <taxon>Trypanosoma</taxon>
        <taxon>Nannomonas</taxon>
    </lineage>
</organism>
<name>G0UP86_TRYCI</name>